<dbReference type="InterPro" id="IPR000477">
    <property type="entry name" value="RT_dom"/>
</dbReference>
<proteinExistence type="predicted"/>
<organism evidence="2 3">
    <name type="scientific">Caerostris darwini</name>
    <dbReference type="NCBI Taxonomy" id="1538125"/>
    <lineage>
        <taxon>Eukaryota</taxon>
        <taxon>Metazoa</taxon>
        <taxon>Ecdysozoa</taxon>
        <taxon>Arthropoda</taxon>
        <taxon>Chelicerata</taxon>
        <taxon>Arachnida</taxon>
        <taxon>Araneae</taxon>
        <taxon>Araneomorphae</taxon>
        <taxon>Entelegynae</taxon>
        <taxon>Araneoidea</taxon>
        <taxon>Araneidae</taxon>
        <taxon>Caerostris</taxon>
    </lineage>
</organism>
<dbReference type="Proteomes" id="UP001054837">
    <property type="component" value="Unassembled WGS sequence"/>
</dbReference>
<dbReference type="SUPFAM" id="SSF56219">
    <property type="entry name" value="DNase I-like"/>
    <property type="match status" value="1"/>
</dbReference>
<keyword evidence="2" id="KW-0808">Transferase</keyword>
<dbReference type="Pfam" id="PF00078">
    <property type="entry name" value="RVT_1"/>
    <property type="match status" value="1"/>
</dbReference>
<evidence type="ECO:0000259" key="1">
    <source>
        <dbReference type="PROSITE" id="PS50878"/>
    </source>
</evidence>
<accession>A0AAV4WA63</accession>
<dbReference type="GO" id="GO:0003964">
    <property type="term" value="F:RNA-directed DNA polymerase activity"/>
    <property type="evidence" value="ECO:0007669"/>
    <property type="project" value="UniProtKB-KW"/>
</dbReference>
<dbReference type="EMBL" id="BPLQ01014426">
    <property type="protein sequence ID" value="GIY79612.1"/>
    <property type="molecule type" value="Genomic_DNA"/>
</dbReference>
<reference evidence="2 3" key="1">
    <citation type="submission" date="2021-06" db="EMBL/GenBank/DDBJ databases">
        <title>Caerostris darwini draft genome.</title>
        <authorList>
            <person name="Kono N."/>
            <person name="Arakawa K."/>
        </authorList>
    </citation>
    <scope>NUCLEOTIDE SEQUENCE [LARGE SCALE GENOMIC DNA]</scope>
</reference>
<dbReference type="InterPro" id="IPR043502">
    <property type="entry name" value="DNA/RNA_pol_sf"/>
</dbReference>
<keyword evidence="2" id="KW-0695">RNA-directed DNA polymerase</keyword>
<dbReference type="InterPro" id="IPR005135">
    <property type="entry name" value="Endo/exonuclease/phosphatase"/>
</dbReference>
<name>A0AAV4WA63_9ARAC</name>
<evidence type="ECO:0000313" key="3">
    <source>
        <dbReference type="Proteomes" id="UP001054837"/>
    </source>
</evidence>
<sequence>MGEQDLNTLLKELEGNEEIKSNFSVGKPQKRNPQIICIGVSEETTKDTISDCIKEHCNLDKNSNEIKVVNSFKGKRGTFHSSPKAAIIIKSSISSQILLNSQEAVIIMAQLLNKFHLIISIYCPPGKNLEASLEIIKPFILKYADIPILLLGDFNAKSRVWGQRDLDERGSSLLAFCQQQDLVIENSPHSPPTFSSSRGDSWIDLLVTKNINSEISMDIVDDISNSDHNLLVLRYSATLDVMDSCPKICINRLNWTSLKPALFKILNSNPLEENLTESQINSMIRSIQENIIQDLSPSNKPSSKTPRRTNAIWWTRELRIKRSKTRALRRLFQKEKEPVQRASKRSAFKKSQAEYKKLILHTKRNKFKEFLSSITNSTIFGNTFNIITNKKKRSSIQKQLIKTDGSLTNNIDESIDAILDHHFPWTGNHPRTPIIPNHQDFIQLTSEEIEAVISKLQPKKAVGTDGIPGEIVKEIFFANRIWFTELLNQLLCKGIFPQIWKIARIVLLDKEGKDLNHPSHFRPICILLCWGKVLDKIIAERLSYHLEDNKLINENQYGFRKNKSTILAINNIINFNNSAVLNNRISCLLSTDMSNAFNSVDWTTLKEKISKLIIPAYLKNIIYDFLHNREAILMNKAKRYNKGIPQGSCLGPILWNIYINDLL</sequence>
<dbReference type="InterPro" id="IPR036691">
    <property type="entry name" value="Endo/exonu/phosph_ase_sf"/>
</dbReference>
<keyword evidence="2" id="KW-0548">Nucleotidyltransferase</keyword>
<gene>
    <name evidence="2" type="primary">pol</name>
    <name evidence="2" type="ORF">CDAR_57121</name>
</gene>
<keyword evidence="3" id="KW-1185">Reference proteome</keyword>
<dbReference type="SUPFAM" id="SSF56672">
    <property type="entry name" value="DNA/RNA polymerases"/>
    <property type="match status" value="1"/>
</dbReference>
<feature type="domain" description="Reverse transcriptase" evidence="1">
    <location>
        <begin position="489"/>
        <end position="663"/>
    </location>
</feature>
<dbReference type="PROSITE" id="PS50878">
    <property type="entry name" value="RT_POL"/>
    <property type="match status" value="1"/>
</dbReference>
<dbReference type="Pfam" id="PF14529">
    <property type="entry name" value="Exo_endo_phos_2"/>
    <property type="match status" value="1"/>
</dbReference>
<dbReference type="PANTHER" id="PTHR19446">
    <property type="entry name" value="REVERSE TRANSCRIPTASES"/>
    <property type="match status" value="1"/>
</dbReference>
<evidence type="ECO:0000313" key="2">
    <source>
        <dbReference type="EMBL" id="GIY79612.1"/>
    </source>
</evidence>
<dbReference type="CDD" id="cd01650">
    <property type="entry name" value="RT_nLTR_like"/>
    <property type="match status" value="1"/>
</dbReference>
<dbReference type="Gene3D" id="3.60.10.10">
    <property type="entry name" value="Endonuclease/exonuclease/phosphatase"/>
    <property type="match status" value="1"/>
</dbReference>
<dbReference type="AlphaFoldDB" id="A0AAV4WA63"/>
<protein>
    <submittedName>
        <fullName evidence="2">RNA-directed DNA polymerase from mobile element jockey</fullName>
    </submittedName>
</protein>
<comment type="caution">
    <text evidence="2">The sequence shown here is derived from an EMBL/GenBank/DDBJ whole genome shotgun (WGS) entry which is preliminary data.</text>
</comment>